<sequence>MGGAAGDDAYKVDLEALDNLITHMDQFTKGTDHNVQLIDGYVSTMPWTGETERAHKAAQAQWRSGVEDLQEGLRKIREGAKTGHENYSSAINANLKMWGH</sequence>
<dbReference type="Proteomes" id="UP000317728">
    <property type="component" value="Chromosome"/>
</dbReference>
<dbReference type="Pfam" id="PF06013">
    <property type="entry name" value="WXG100"/>
    <property type="match status" value="1"/>
</dbReference>
<protein>
    <submittedName>
        <fullName evidence="1">WXG100 family type VII secretion target</fullName>
    </submittedName>
</protein>
<evidence type="ECO:0000313" key="2">
    <source>
        <dbReference type="Proteomes" id="UP000317728"/>
    </source>
</evidence>
<reference evidence="1 2" key="1">
    <citation type="submission" date="2019-06" db="EMBL/GenBank/DDBJ databases">
        <title>Whole geneome sequnce of Mycobacteroides chelonae M77 isolated from bovine milk from Meghalaya, India.</title>
        <authorList>
            <person name="Vise E."/>
            <person name="Das S."/>
            <person name="Garg A."/>
            <person name="Ghatak S."/>
            <person name="Shakuntala I."/>
            <person name="Milton A.A.P."/>
            <person name="Karam A."/>
            <person name="Sanjukta R."/>
            <person name="Puro K."/>
            <person name="Sen A."/>
        </authorList>
    </citation>
    <scope>NUCLEOTIDE SEQUENCE [LARGE SCALE GENOMIC DNA]</scope>
    <source>
        <strain evidence="1 2">M77</strain>
    </source>
</reference>
<name>A0AB73U9E7_MYCCH</name>
<dbReference type="AlphaFoldDB" id="A0AB73U9E7"/>
<gene>
    <name evidence="1" type="ORF">FJK96_16150</name>
</gene>
<dbReference type="EMBL" id="CP041150">
    <property type="protein sequence ID" value="QDF73503.1"/>
    <property type="molecule type" value="Genomic_DNA"/>
</dbReference>
<dbReference type="InterPro" id="IPR036689">
    <property type="entry name" value="ESAT-6-like_sf"/>
</dbReference>
<dbReference type="Gene3D" id="1.10.287.1060">
    <property type="entry name" value="ESAT-6-like"/>
    <property type="match status" value="1"/>
</dbReference>
<dbReference type="InterPro" id="IPR010310">
    <property type="entry name" value="T7SS_ESAT-6-like"/>
</dbReference>
<dbReference type="SUPFAM" id="SSF140453">
    <property type="entry name" value="EsxAB dimer-like"/>
    <property type="match status" value="1"/>
</dbReference>
<accession>A0AB73U9E7</accession>
<proteinExistence type="predicted"/>
<organism evidence="1 2">
    <name type="scientific">Mycobacteroides chelonae</name>
    <name type="common">Mycobacterium chelonae</name>
    <dbReference type="NCBI Taxonomy" id="1774"/>
    <lineage>
        <taxon>Bacteria</taxon>
        <taxon>Bacillati</taxon>
        <taxon>Actinomycetota</taxon>
        <taxon>Actinomycetes</taxon>
        <taxon>Mycobacteriales</taxon>
        <taxon>Mycobacteriaceae</taxon>
        <taxon>Mycobacteroides</taxon>
    </lineage>
</organism>
<evidence type="ECO:0000313" key="1">
    <source>
        <dbReference type="EMBL" id="QDF73503.1"/>
    </source>
</evidence>